<comment type="subcellular location">
    <subcellularLocation>
        <location evidence="1">Nucleus</location>
    </subcellularLocation>
</comment>
<dbReference type="Gene3D" id="2.30.42.10">
    <property type="match status" value="1"/>
</dbReference>
<dbReference type="SUPFAM" id="SSF50156">
    <property type="entry name" value="PDZ domain-like"/>
    <property type="match status" value="1"/>
</dbReference>
<gene>
    <name evidence="5" type="ORF">LOD99_12823</name>
</gene>
<dbReference type="Pfam" id="PF00595">
    <property type="entry name" value="PDZ"/>
    <property type="match status" value="1"/>
</dbReference>
<feature type="domain" description="PDZ" evidence="4">
    <location>
        <begin position="838"/>
        <end position="893"/>
    </location>
</feature>
<keyword evidence="6" id="KW-1185">Reference proteome</keyword>
<dbReference type="GO" id="GO:0032039">
    <property type="term" value="C:integrator complex"/>
    <property type="evidence" value="ECO:0007669"/>
    <property type="project" value="TreeGrafter"/>
</dbReference>
<dbReference type="AlphaFoldDB" id="A0AAV7JD45"/>
<evidence type="ECO:0000313" key="5">
    <source>
        <dbReference type="EMBL" id="KAI6646702.1"/>
    </source>
</evidence>
<dbReference type="Proteomes" id="UP001165289">
    <property type="component" value="Unassembled WGS sequence"/>
</dbReference>
<accession>A0AAV7JD45</accession>
<dbReference type="SUPFAM" id="SSF48371">
    <property type="entry name" value="ARM repeat"/>
    <property type="match status" value="1"/>
</dbReference>
<dbReference type="InterPro" id="IPR036034">
    <property type="entry name" value="PDZ_sf"/>
</dbReference>
<dbReference type="InterPro" id="IPR016024">
    <property type="entry name" value="ARM-type_fold"/>
</dbReference>
<evidence type="ECO:0000256" key="1">
    <source>
        <dbReference type="ARBA" id="ARBA00004123"/>
    </source>
</evidence>
<dbReference type="Gene3D" id="1.25.10.10">
    <property type="entry name" value="Leucine-rich Repeat Variant"/>
    <property type="match status" value="1"/>
</dbReference>
<organism evidence="5 6">
    <name type="scientific">Oopsacas minuta</name>
    <dbReference type="NCBI Taxonomy" id="111878"/>
    <lineage>
        <taxon>Eukaryota</taxon>
        <taxon>Metazoa</taxon>
        <taxon>Porifera</taxon>
        <taxon>Hexactinellida</taxon>
        <taxon>Hexasterophora</taxon>
        <taxon>Lyssacinosida</taxon>
        <taxon>Leucopsacidae</taxon>
        <taxon>Oopsacas</taxon>
    </lineage>
</organism>
<comment type="caution">
    <text evidence="5">The sequence shown here is derived from an EMBL/GenBank/DDBJ whole genome shotgun (WGS) entry which is preliminary data.</text>
</comment>
<reference evidence="5 6" key="1">
    <citation type="journal article" date="2023" name="BMC Biol.">
        <title>The compact genome of the sponge Oopsacas minuta (Hexactinellida) is lacking key metazoan core genes.</title>
        <authorList>
            <person name="Santini S."/>
            <person name="Schenkelaars Q."/>
            <person name="Jourda C."/>
            <person name="Duchesne M."/>
            <person name="Belahbib H."/>
            <person name="Rocher C."/>
            <person name="Selva M."/>
            <person name="Riesgo A."/>
            <person name="Vervoort M."/>
            <person name="Leys S.P."/>
            <person name="Kodjabachian L."/>
            <person name="Le Bivic A."/>
            <person name="Borchiellini C."/>
            <person name="Claverie J.M."/>
            <person name="Renard E."/>
        </authorList>
    </citation>
    <scope>NUCLEOTIDE SEQUENCE [LARGE SCALE GENOMIC DNA]</scope>
    <source>
        <strain evidence="5">SPO-2</strain>
    </source>
</reference>
<dbReference type="InterPro" id="IPR001478">
    <property type="entry name" value="PDZ"/>
</dbReference>
<dbReference type="InterPro" id="IPR011989">
    <property type="entry name" value="ARM-like"/>
</dbReference>
<evidence type="ECO:0000313" key="6">
    <source>
        <dbReference type="Proteomes" id="UP001165289"/>
    </source>
</evidence>
<dbReference type="InterPro" id="IPR057412">
    <property type="entry name" value="INTS4_C"/>
</dbReference>
<dbReference type="CDD" id="cd00136">
    <property type="entry name" value="PDZ_canonical"/>
    <property type="match status" value="1"/>
</dbReference>
<dbReference type="PROSITE" id="PS50106">
    <property type="entry name" value="PDZ"/>
    <property type="match status" value="1"/>
</dbReference>
<keyword evidence="2" id="KW-0539">Nucleus</keyword>
<sequence length="1089" mass="121937">MDTQHYEYLQSSTTLGVLEKTEPLLITGQAGQIGSILLDVRALSKWIDTHNPSELIQAISLLLARLRNIHTEIHTSSQHEEETVSILLSDTITQLVTNYRLEYTASSVICSLMEQLINKKLFIPAGLIKLLEQIVTTTNSYNAIGIFRLLEHVLIIWDSNNGDVSLLTSLLSRVWIAGFEELHSPNPKKRQSALSLLWRVSLTSNSPQTEIQSILTEFSQDSDSRVRTTALLGFLGLLDSSTAFDQSRLLAIYKCTLPLLADEFEEVRIPAGKLIHNIALICPDAVWGTRTREQKVLTLLDDAFMWLCNAINDLRESVKLSALQCLSSFSAVSEDILLHSLDKTFSNTMQMVADTLNMRGFVSAFVQALDDECAEVRLCALQTVSQIARENSTFATSALDLIVDMFSDEIQSVRLEAIRCLGSFSTNVSLRDEQLDVVLYNLEENSQFIREAIHRLLGSCSLPTGSAILCVVNSLLANLTKYPLDVYSIWRCVKGIGSNNGHAVCSQVSGLLRAHPFFISTEPNPEDPAYVSILILVFNAISSCPTVLPILPTHIYVRYPYLRDALPQLAPQIRLAVYNTSSASREQVDLSLSFVKQFSYVLENIEHANPVLLKTHANDFFSLTQTVSPVAAFASFYLYSLSLITDSIQILSADVSNTNIMLTKALLALKYIYRLIYLFTGLSEKEKDIFTEWREAAWSLVNRTQQLGSEKRVCLEMISSEVPRIESPPSNLIRISTVKIFEPKPNESETPLKYASGLAFSLVVNAVITNCTDISCIAVTVRMPDDKLVIHQPKPDEFSHLGDQDYRLLTSIVLDGKKWSSQGQIELNVVHKYEENEGGRGEGDPEGPRVSIRDITEGGDAQIDGRLKIGDTILSINNVSFQSIELIKVMQLLTRMKISRRTKEYTIVFQRIGSNPPSHVSREGEKVQECISEVAKKPSDTEVQSEGTDTKRSSELRSSDSKQKHGRGRRKGMQRKMSLDPHCKVKLSKLEKALCYLGYTPSEEQRAQLHENLNIDEDGYVTYLDFVNEAKRLFAIQIDERQLSSGLFLLGSTPRDETDQIQKELELDPDAFRSTADEDRSVLELLDEV</sequence>
<evidence type="ECO:0000259" key="4">
    <source>
        <dbReference type="PROSITE" id="PS50106"/>
    </source>
</evidence>
<feature type="compositionally biased region" description="Basic residues" evidence="3">
    <location>
        <begin position="964"/>
        <end position="974"/>
    </location>
</feature>
<dbReference type="PANTHER" id="PTHR20938:SF0">
    <property type="entry name" value="INTEGRATOR COMPLEX SUBUNIT 4"/>
    <property type="match status" value="1"/>
</dbReference>
<dbReference type="EMBL" id="JAKMXF010000354">
    <property type="protein sequence ID" value="KAI6646702.1"/>
    <property type="molecule type" value="Genomic_DNA"/>
</dbReference>
<dbReference type="PANTHER" id="PTHR20938">
    <property type="entry name" value="INTEGRATOR COMPLEX SUBUNIT 4"/>
    <property type="match status" value="1"/>
</dbReference>
<name>A0AAV7JD45_9METZ</name>
<proteinExistence type="predicted"/>
<dbReference type="SMART" id="SM00228">
    <property type="entry name" value="PDZ"/>
    <property type="match status" value="1"/>
</dbReference>
<dbReference type="Pfam" id="PF25458">
    <property type="entry name" value="INTS4_C"/>
    <property type="match status" value="1"/>
</dbReference>
<dbReference type="GO" id="GO:0016180">
    <property type="term" value="P:snRNA processing"/>
    <property type="evidence" value="ECO:0007669"/>
    <property type="project" value="TreeGrafter"/>
</dbReference>
<evidence type="ECO:0000256" key="3">
    <source>
        <dbReference type="SAM" id="MobiDB-lite"/>
    </source>
</evidence>
<evidence type="ECO:0000256" key="2">
    <source>
        <dbReference type="ARBA" id="ARBA00023242"/>
    </source>
</evidence>
<protein>
    <recommendedName>
        <fullName evidence="4">PDZ domain-containing protein</fullName>
    </recommendedName>
</protein>
<feature type="compositionally biased region" description="Basic and acidic residues" evidence="3">
    <location>
        <begin position="948"/>
        <end position="963"/>
    </location>
</feature>
<feature type="region of interest" description="Disordered" evidence="3">
    <location>
        <begin position="934"/>
        <end position="978"/>
    </location>
</feature>